<dbReference type="EMBL" id="JACIFF010000004">
    <property type="protein sequence ID" value="MBB4079267.1"/>
    <property type="molecule type" value="Genomic_DNA"/>
</dbReference>
<dbReference type="AlphaFoldDB" id="A0A840E7N1"/>
<dbReference type="PROSITE" id="PS51257">
    <property type="entry name" value="PROKAR_LIPOPROTEIN"/>
    <property type="match status" value="1"/>
</dbReference>
<evidence type="ECO:0000313" key="2">
    <source>
        <dbReference type="Proteomes" id="UP000576209"/>
    </source>
</evidence>
<gene>
    <name evidence="1" type="ORF">GGR28_001887</name>
</gene>
<dbReference type="Proteomes" id="UP000576209">
    <property type="component" value="Unassembled WGS sequence"/>
</dbReference>
<name>A0A840E7N1_9BACT</name>
<organism evidence="1 2">
    <name type="scientific">Neolewinella aquimaris</name>
    <dbReference type="NCBI Taxonomy" id="1835722"/>
    <lineage>
        <taxon>Bacteria</taxon>
        <taxon>Pseudomonadati</taxon>
        <taxon>Bacteroidota</taxon>
        <taxon>Saprospiria</taxon>
        <taxon>Saprospirales</taxon>
        <taxon>Lewinellaceae</taxon>
        <taxon>Neolewinella</taxon>
    </lineage>
</organism>
<sequence>MRTLLVCGLSLILFGCYEESTGCLDPDADNYAFIADLACSDCCSFPELAIRNLTVWGDSTIVVGKTYRDGANNEFRIVRFRYYLGDLRLESSTVDLADPSRSVDLLEIVNGDTTDVTLNGNYLLATASSITTTTVGALRAGVSPLIALSGSYGLPDRFRNVIPASAPSGDALRTQPGRLNYRDGRGYVQSRLEYTLPPATDTLSVSSYGSVPFELSFGQEIPPARGFDIRLDLQSDLSLLLGTIDLSGDSSSVADGLNQAPDFIRVAGFVQ</sequence>
<dbReference type="RefSeq" id="WP_183495520.1">
    <property type="nucleotide sequence ID" value="NZ_JACIFF010000004.1"/>
</dbReference>
<evidence type="ECO:0008006" key="3">
    <source>
        <dbReference type="Google" id="ProtNLM"/>
    </source>
</evidence>
<accession>A0A840E7N1</accession>
<keyword evidence="2" id="KW-1185">Reference proteome</keyword>
<reference evidence="1 2" key="1">
    <citation type="submission" date="2020-08" db="EMBL/GenBank/DDBJ databases">
        <title>Genomic Encyclopedia of Type Strains, Phase IV (KMG-IV): sequencing the most valuable type-strain genomes for metagenomic binning, comparative biology and taxonomic classification.</title>
        <authorList>
            <person name="Goeker M."/>
        </authorList>
    </citation>
    <scope>NUCLEOTIDE SEQUENCE [LARGE SCALE GENOMIC DNA]</scope>
    <source>
        <strain evidence="1 2">DSM 105137</strain>
    </source>
</reference>
<evidence type="ECO:0000313" key="1">
    <source>
        <dbReference type="EMBL" id="MBB4079267.1"/>
    </source>
</evidence>
<protein>
    <recommendedName>
        <fullName evidence="3">Lipoprotein</fullName>
    </recommendedName>
</protein>
<proteinExistence type="predicted"/>
<comment type="caution">
    <text evidence="1">The sequence shown here is derived from an EMBL/GenBank/DDBJ whole genome shotgun (WGS) entry which is preliminary data.</text>
</comment>